<accession>A0AC34QBV4</accession>
<protein>
    <submittedName>
        <fullName evidence="2">Serpin domain-containing protein</fullName>
    </submittedName>
</protein>
<organism evidence="1 2">
    <name type="scientific">Panagrolaimus sp. JU765</name>
    <dbReference type="NCBI Taxonomy" id="591449"/>
    <lineage>
        <taxon>Eukaryota</taxon>
        <taxon>Metazoa</taxon>
        <taxon>Ecdysozoa</taxon>
        <taxon>Nematoda</taxon>
        <taxon>Chromadorea</taxon>
        <taxon>Rhabditida</taxon>
        <taxon>Tylenchina</taxon>
        <taxon>Panagrolaimomorpha</taxon>
        <taxon>Panagrolaimoidea</taxon>
        <taxon>Panagrolaimidae</taxon>
        <taxon>Panagrolaimus</taxon>
    </lineage>
</organism>
<evidence type="ECO:0000313" key="2">
    <source>
        <dbReference type="WBParaSite" id="JU765_v2.g15004.t1"/>
    </source>
</evidence>
<evidence type="ECO:0000313" key="1">
    <source>
        <dbReference type="Proteomes" id="UP000887576"/>
    </source>
</evidence>
<sequence length="164" mass="19212">MDGSSLLYIILPKENKNLENILENLETEKLYNLIRFAEAEVKKIRIPKFVIESETDLSERLKKMGMEFVFDSQEWNFDKMCENYENLHISSILQNLSINVNVKGIGHNIVHENEPLSEEGVHEITVNRPFVYMLVTKCREVMWIQPEHFNIILTGVVYDPIQNT</sequence>
<proteinExistence type="predicted"/>
<name>A0AC34QBV4_9BILA</name>
<dbReference type="WBParaSite" id="JU765_v2.g15004.t1">
    <property type="protein sequence ID" value="JU765_v2.g15004.t1"/>
    <property type="gene ID" value="JU765_v2.g15004"/>
</dbReference>
<dbReference type="Proteomes" id="UP000887576">
    <property type="component" value="Unplaced"/>
</dbReference>
<reference evidence="2" key="1">
    <citation type="submission" date="2022-11" db="UniProtKB">
        <authorList>
            <consortium name="WormBaseParasite"/>
        </authorList>
    </citation>
    <scope>IDENTIFICATION</scope>
</reference>